<evidence type="ECO:0000313" key="5">
    <source>
        <dbReference type="Proteomes" id="UP001553843"/>
    </source>
</evidence>
<dbReference type="RefSeq" id="WP_359770601.1">
    <property type="nucleotide sequence ID" value="NZ_JBEYRR010000001.1"/>
</dbReference>
<keyword evidence="1 4" id="KW-0489">Methyltransferase</keyword>
<comment type="caution">
    <text evidence="4">The sequence shown here is derived from an EMBL/GenBank/DDBJ whole genome shotgun (WGS) entry which is preliminary data.</text>
</comment>
<sequence>MTRPTQPTSTAVSDDALFGSEAADYARYRPGLPDAAVHLLAATQHGVPAPVLLDLGTGTGQVPRALLPVLHRLAHIDLIDVNASMLEAARATLEPVRGTCTVDVFTGAAHAFAPAAPGRAPTLITCCRSFHWIARPEVLAMADRVAAPHTVVAIMGDGSLWTHRTDWTAALRTLTQSYLGNDRRAGTRGTYAGRGRSYEEDLADSAFSDVAEHRFPVARTWTPQDVLGYLRTTSFARPALFAGRRHHEFEVEALALLEAHARGGVLTEDAEFTVLLARRPGGDV</sequence>
<keyword evidence="5" id="KW-1185">Reference proteome</keyword>
<name>A0ABV3LSM6_9ACTN</name>
<protein>
    <submittedName>
        <fullName evidence="4">Class I SAM-dependent methyltransferase</fullName>
        <ecNumber evidence="4">2.1.-.-</ecNumber>
    </submittedName>
</protein>
<dbReference type="InterPro" id="IPR041698">
    <property type="entry name" value="Methyltransf_25"/>
</dbReference>
<dbReference type="InterPro" id="IPR051052">
    <property type="entry name" value="Diverse_substrate_MTase"/>
</dbReference>
<reference evidence="4 5" key="1">
    <citation type="submission" date="2024-06" db="EMBL/GenBank/DDBJ databases">
        <title>The Natural Products Discovery Center: Release of the First 8490 Sequenced Strains for Exploring Actinobacteria Biosynthetic Diversity.</title>
        <authorList>
            <person name="Kalkreuter E."/>
            <person name="Kautsar S.A."/>
            <person name="Yang D."/>
            <person name="Bader C.D."/>
            <person name="Teijaro C.N."/>
            <person name="Fluegel L."/>
            <person name="Davis C.M."/>
            <person name="Simpson J.R."/>
            <person name="Lauterbach L."/>
            <person name="Steele A.D."/>
            <person name="Gui C."/>
            <person name="Meng S."/>
            <person name="Li G."/>
            <person name="Viehrig K."/>
            <person name="Ye F."/>
            <person name="Su P."/>
            <person name="Kiefer A.F."/>
            <person name="Nichols A."/>
            <person name="Cepeda A.J."/>
            <person name="Yan W."/>
            <person name="Fan B."/>
            <person name="Jiang Y."/>
            <person name="Adhikari A."/>
            <person name="Zheng C.-J."/>
            <person name="Schuster L."/>
            <person name="Cowan T.M."/>
            <person name="Smanski M.J."/>
            <person name="Chevrette M.G."/>
            <person name="De Carvalho L.P.S."/>
            <person name="Shen B."/>
        </authorList>
    </citation>
    <scope>NUCLEOTIDE SEQUENCE [LARGE SCALE GENOMIC DNA]</scope>
    <source>
        <strain evidence="4 5">NPDC047833</strain>
    </source>
</reference>
<dbReference type="Pfam" id="PF13649">
    <property type="entry name" value="Methyltransf_25"/>
    <property type="match status" value="1"/>
</dbReference>
<dbReference type="EMBL" id="JBEYRS010000003">
    <property type="protein sequence ID" value="MEW2362461.1"/>
    <property type="molecule type" value="Genomic_DNA"/>
</dbReference>
<evidence type="ECO:0000259" key="3">
    <source>
        <dbReference type="Pfam" id="PF13649"/>
    </source>
</evidence>
<dbReference type="PANTHER" id="PTHR44942:SF4">
    <property type="entry name" value="METHYLTRANSFERASE TYPE 11 DOMAIN-CONTAINING PROTEIN"/>
    <property type="match status" value="1"/>
</dbReference>
<dbReference type="PANTHER" id="PTHR44942">
    <property type="entry name" value="METHYLTRANSF_11 DOMAIN-CONTAINING PROTEIN"/>
    <property type="match status" value="1"/>
</dbReference>
<dbReference type="GO" id="GO:0008168">
    <property type="term" value="F:methyltransferase activity"/>
    <property type="evidence" value="ECO:0007669"/>
    <property type="project" value="UniProtKB-KW"/>
</dbReference>
<dbReference type="SUPFAM" id="SSF53335">
    <property type="entry name" value="S-adenosyl-L-methionine-dependent methyltransferases"/>
    <property type="match status" value="1"/>
</dbReference>
<accession>A0ABV3LSM6</accession>
<evidence type="ECO:0000256" key="1">
    <source>
        <dbReference type="ARBA" id="ARBA00022603"/>
    </source>
</evidence>
<feature type="domain" description="Methyltransferase" evidence="3">
    <location>
        <begin position="53"/>
        <end position="146"/>
    </location>
</feature>
<dbReference type="Gene3D" id="3.40.50.150">
    <property type="entry name" value="Vaccinia Virus protein VP39"/>
    <property type="match status" value="1"/>
</dbReference>
<proteinExistence type="predicted"/>
<evidence type="ECO:0000313" key="4">
    <source>
        <dbReference type="EMBL" id="MEW2362461.1"/>
    </source>
</evidence>
<gene>
    <name evidence="4" type="ORF">AB0887_10940</name>
</gene>
<dbReference type="GO" id="GO:0032259">
    <property type="term" value="P:methylation"/>
    <property type="evidence" value="ECO:0007669"/>
    <property type="project" value="UniProtKB-KW"/>
</dbReference>
<dbReference type="EC" id="2.1.-.-" evidence="4"/>
<evidence type="ECO:0000256" key="2">
    <source>
        <dbReference type="ARBA" id="ARBA00022679"/>
    </source>
</evidence>
<dbReference type="InterPro" id="IPR029063">
    <property type="entry name" value="SAM-dependent_MTases_sf"/>
</dbReference>
<dbReference type="Proteomes" id="UP001553843">
    <property type="component" value="Unassembled WGS sequence"/>
</dbReference>
<keyword evidence="2 4" id="KW-0808">Transferase</keyword>
<organism evidence="4 5">
    <name type="scientific">Streptomyces huasconensis</name>
    <dbReference type="NCBI Taxonomy" id="1854574"/>
    <lineage>
        <taxon>Bacteria</taxon>
        <taxon>Bacillati</taxon>
        <taxon>Actinomycetota</taxon>
        <taxon>Actinomycetes</taxon>
        <taxon>Kitasatosporales</taxon>
        <taxon>Streptomycetaceae</taxon>
        <taxon>Streptomyces</taxon>
    </lineage>
</organism>